<proteinExistence type="predicted"/>
<feature type="compositionally biased region" description="Basic and acidic residues" evidence="6">
    <location>
        <begin position="394"/>
        <end position="404"/>
    </location>
</feature>
<feature type="transmembrane region" description="Helical" evidence="7">
    <location>
        <begin position="37"/>
        <end position="57"/>
    </location>
</feature>
<feature type="domain" description="Major facilitator superfamily (MFS) profile" evidence="8">
    <location>
        <begin position="4"/>
        <end position="383"/>
    </location>
</feature>
<feature type="region of interest" description="Disordered" evidence="6">
    <location>
        <begin position="383"/>
        <end position="404"/>
    </location>
</feature>
<evidence type="ECO:0000256" key="4">
    <source>
        <dbReference type="ARBA" id="ARBA00022989"/>
    </source>
</evidence>
<feature type="transmembrane region" description="Helical" evidence="7">
    <location>
        <begin position="358"/>
        <end position="381"/>
    </location>
</feature>
<evidence type="ECO:0000256" key="5">
    <source>
        <dbReference type="ARBA" id="ARBA00023136"/>
    </source>
</evidence>
<dbReference type="PANTHER" id="PTHR43124:SF3">
    <property type="entry name" value="CHLORAMPHENICOL EFFLUX PUMP RV0191"/>
    <property type="match status" value="1"/>
</dbReference>
<dbReference type="OrthoDB" id="9814237at2"/>
<feature type="transmembrane region" description="Helical" evidence="7">
    <location>
        <begin position="156"/>
        <end position="175"/>
    </location>
</feature>
<keyword evidence="4 7" id="KW-1133">Transmembrane helix</keyword>
<protein>
    <submittedName>
        <fullName evidence="9">Chloramphenicol efflux pump</fullName>
    </submittedName>
</protein>
<feature type="transmembrane region" description="Helical" evidence="7">
    <location>
        <begin position="69"/>
        <end position="87"/>
    </location>
</feature>
<reference evidence="9 10" key="1">
    <citation type="submission" date="2017-05" db="EMBL/GenBank/DDBJ databases">
        <title>Biotechnological potential of actinobacteria isolated from South African environments.</title>
        <authorList>
            <person name="Le Roes-Hill M."/>
            <person name="Prins A."/>
            <person name="Durrell K.A."/>
        </authorList>
    </citation>
    <scope>NUCLEOTIDE SEQUENCE [LARGE SCALE GENOMIC DNA]</scope>
    <source>
        <strain evidence="9">BS2</strain>
    </source>
</reference>
<accession>A0A243Q551</accession>
<feature type="transmembrane region" description="Helical" evidence="7">
    <location>
        <begin position="93"/>
        <end position="116"/>
    </location>
</feature>
<evidence type="ECO:0000259" key="8">
    <source>
        <dbReference type="PROSITE" id="PS50850"/>
    </source>
</evidence>
<dbReference type="CDD" id="cd17324">
    <property type="entry name" value="MFS_NepI_like"/>
    <property type="match status" value="1"/>
</dbReference>
<dbReference type="Pfam" id="PF07690">
    <property type="entry name" value="MFS_1"/>
    <property type="match status" value="1"/>
</dbReference>
<feature type="transmembrane region" description="Helical" evidence="7">
    <location>
        <begin position="269"/>
        <end position="289"/>
    </location>
</feature>
<dbReference type="GO" id="GO:0022857">
    <property type="term" value="F:transmembrane transporter activity"/>
    <property type="evidence" value="ECO:0007669"/>
    <property type="project" value="InterPro"/>
</dbReference>
<evidence type="ECO:0000256" key="6">
    <source>
        <dbReference type="SAM" id="MobiDB-lite"/>
    </source>
</evidence>
<dbReference type="GO" id="GO:0005886">
    <property type="term" value="C:plasma membrane"/>
    <property type="evidence" value="ECO:0007669"/>
    <property type="project" value="UniProtKB-SubCell"/>
</dbReference>
<keyword evidence="3 7" id="KW-0812">Transmembrane</keyword>
<dbReference type="EMBL" id="NGFO01000031">
    <property type="protein sequence ID" value="OUC76552.1"/>
    <property type="molecule type" value="Genomic_DNA"/>
</dbReference>
<dbReference type="Proteomes" id="UP000194632">
    <property type="component" value="Unassembled WGS sequence"/>
</dbReference>
<sequence>MPFMLYLLACAVCAMGTSEFMLAGLLPAIASDLGVTMGAAGVLTSGFAVGMAVGAPLMAGWTRRWAPRLTLLWCLLVFACCHVLAAITTDYSILLTTRVVSALANAGFLAVALGLATQLVPADRKGRALSILLSGTTIAMVAGVPAGALIGTALGWRATFWCVAGLCLLVTAGLARGWSKHAAVAASSTTTSLGAELRQLRSPGLLGPMLLGALVNGATFAALTYLAPIVTEVSGLAEGLVAVVLMLFGAGSFVGVAIAGRLADQRPGLLLGVGGPLLLGGWIALALVASSPALLLTFAFVQGVLAFGVGSAVITRVLYGASEAPTMGGSYATAALNTGAAAGPVCGALGLAEAGALGGVWVAVAGTAGAGLVAVLSWPTLTSPSPGHAPRQLVEPDPRRRIRG</sequence>
<feature type="transmembrane region" description="Helical" evidence="7">
    <location>
        <begin position="295"/>
        <end position="319"/>
    </location>
</feature>
<name>A0A243Q551_9ACTN</name>
<dbReference type="PANTHER" id="PTHR43124">
    <property type="entry name" value="PURINE EFFLUX PUMP PBUE"/>
    <property type="match status" value="1"/>
</dbReference>
<dbReference type="InterPro" id="IPR011701">
    <property type="entry name" value="MFS"/>
</dbReference>
<organism evidence="9 10">
    <name type="scientific">Gordonia lacunae</name>
    <dbReference type="NCBI Taxonomy" id="417102"/>
    <lineage>
        <taxon>Bacteria</taxon>
        <taxon>Bacillati</taxon>
        <taxon>Actinomycetota</taxon>
        <taxon>Actinomycetes</taxon>
        <taxon>Mycobacteriales</taxon>
        <taxon>Gordoniaceae</taxon>
        <taxon>Gordonia</taxon>
    </lineage>
</organism>
<keyword evidence="10" id="KW-1185">Reference proteome</keyword>
<evidence type="ECO:0000256" key="3">
    <source>
        <dbReference type="ARBA" id="ARBA00022692"/>
    </source>
</evidence>
<feature type="transmembrane region" description="Helical" evidence="7">
    <location>
        <begin position="205"/>
        <end position="227"/>
    </location>
</feature>
<evidence type="ECO:0000256" key="1">
    <source>
        <dbReference type="ARBA" id="ARBA00004651"/>
    </source>
</evidence>
<dbReference type="InterPro" id="IPR020846">
    <property type="entry name" value="MFS_dom"/>
</dbReference>
<dbReference type="Gene3D" id="1.20.1250.20">
    <property type="entry name" value="MFS general substrate transporter like domains"/>
    <property type="match status" value="1"/>
</dbReference>
<feature type="transmembrane region" description="Helical" evidence="7">
    <location>
        <begin position="239"/>
        <end position="262"/>
    </location>
</feature>
<feature type="transmembrane region" description="Helical" evidence="7">
    <location>
        <begin position="331"/>
        <end position="352"/>
    </location>
</feature>
<feature type="transmembrane region" description="Helical" evidence="7">
    <location>
        <begin position="128"/>
        <end position="150"/>
    </location>
</feature>
<dbReference type="NCBIfam" id="NF033135">
    <property type="entry name" value="cmx_cmrA"/>
    <property type="match status" value="1"/>
</dbReference>
<dbReference type="InterPro" id="IPR036259">
    <property type="entry name" value="MFS_trans_sf"/>
</dbReference>
<keyword evidence="5 7" id="KW-0472">Membrane</keyword>
<evidence type="ECO:0000313" key="10">
    <source>
        <dbReference type="Proteomes" id="UP000194632"/>
    </source>
</evidence>
<dbReference type="InterPro" id="IPR050189">
    <property type="entry name" value="MFS_Efflux_Transporters"/>
</dbReference>
<comment type="caution">
    <text evidence="9">The sequence shown here is derived from an EMBL/GenBank/DDBJ whole genome shotgun (WGS) entry which is preliminary data.</text>
</comment>
<evidence type="ECO:0000256" key="2">
    <source>
        <dbReference type="ARBA" id="ARBA00022475"/>
    </source>
</evidence>
<dbReference type="SUPFAM" id="SSF103473">
    <property type="entry name" value="MFS general substrate transporter"/>
    <property type="match status" value="1"/>
</dbReference>
<keyword evidence="2" id="KW-1003">Cell membrane</keyword>
<evidence type="ECO:0000256" key="7">
    <source>
        <dbReference type="SAM" id="Phobius"/>
    </source>
</evidence>
<dbReference type="PROSITE" id="PS50850">
    <property type="entry name" value="MFS"/>
    <property type="match status" value="1"/>
</dbReference>
<gene>
    <name evidence="9" type="ORF">CA982_21375</name>
</gene>
<dbReference type="AlphaFoldDB" id="A0A243Q551"/>
<evidence type="ECO:0000313" key="9">
    <source>
        <dbReference type="EMBL" id="OUC76552.1"/>
    </source>
</evidence>
<dbReference type="RefSeq" id="WP_086537205.1">
    <property type="nucleotide sequence ID" value="NZ_NGFO01000031.1"/>
</dbReference>
<comment type="subcellular location">
    <subcellularLocation>
        <location evidence="1">Cell membrane</location>
        <topology evidence="1">Multi-pass membrane protein</topology>
    </subcellularLocation>
</comment>